<proteinExistence type="predicted"/>
<comment type="caution">
    <text evidence="1">The sequence shown here is derived from an EMBL/GenBank/DDBJ whole genome shotgun (WGS) entry which is preliminary data.</text>
</comment>
<organism evidence="1 2">
    <name type="scientific">Streptomyces coacervatus</name>
    <dbReference type="NCBI Taxonomy" id="647381"/>
    <lineage>
        <taxon>Bacteria</taxon>
        <taxon>Bacillati</taxon>
        <taxon>Actinomycetota</taxon>
        <taxon>Actinomycetes</taxon>
        <taxon>Kitasatosporales</taxon>
        <taxon>Streptomycetaceae</taxon>
        <taxon>Streptomyces</taxon>
    </lineage>
</organism>
<dbReference type="Proteomes" id="UP001501009">
    <property type="component" value="Unassembled WGS sequence"/>
</dbReference>
<reference evidence="2" key="1">
    <citation type="journal article" date="2019" name="Int. J. Syst. Evol. Microbiol.">
        <title>The Global Catalogue of Microorganisms (GCM) 10K type strain sequencing project: providing services to taxonomists for standard genome sequencing and annotation.</title>
        <authorList>
            <consortium name="The Broad Institute Genomics Platform"/>
            <consortium name="The Broad Institute Genome Sequencing Center for Infectious Disease"/>
            <person name="Wu L."/>
            <person name="Ma J."/>
        </authorList>
    </citation>
    <scope>NUCLEOTIDE SEQUENCE [LARGE SCALE GENOMIC DNA]</scope>
    <source>
        <strain evidence="2">JCM 17138</strain>
    </source>
</reference>
<gene>
    <name evidence="1" type="ORF">GCM10022403_061820</name>
</gene>
<evidence type="ECO:0000313" key="1">
    <source>
        <dbReference type="EMBL" id="GAA3820017.1"/>
    </source>
</evidence>
<sequence length="233" mass="25495">MTAGQYGPTQPIFEPDLFRGGSHVPLISPWLQPHERLLGIVKVTLSDVIRPSLPRKLRTGQSTGVLGAVDGATEAVASVADAFDMFDFGIIRRIRRIVRGAGLKGGWQSVAGQFVIAVRTGPDPSRSGYDNDEVLMVFTDRRILLMCTVSIRNKKVPLFGKVPPGEKVSRREARCLGELLPGQLRSVAIRHNWLSNRVDLHFADGSLAALELYEKDARALEALSQGIVPPPRP</sequence>
<protein>
    <submittedName>
        <fullName evidence="1">Uncharacterized protein</fullName>
    </submittedName>
</protein>
<keyword evidence="2" id="KW-1185">Reference proteome</keyword>
<dbReference type="RefSeq" id="WP_275776788.1">
    <property type="nucleotide sequence ID" value="NZ_BAABDE010000023.1"/>
</dbReference>
<accession>A0ABP7IJG8</accession>
<evidence type="ECO:0000313" key="2">
    <source>
        <dbReference type="Proteomes" id="UP001501009"/>
    </source>
</evidence>
<name>A0ABP7IJG8_9ACTN</name>
<dbReference type="EMBL" id="BAABDE010000023">
    <property type="protein sequence ID" value="GAA3820017.1"/>
    <property type="molecule type" value="Genomic_DNA"/>
</dbReference>